<dbReference type="SUPFAM" id="SSF55729">
    <property type="entry name" value="Acyl-CoA N-acyltransferases (Nat)"/>
    <property type="match status" value="2"/>
</dbReference>
<dbReference type="EMBL" id="NOWT01000037">
    <property type="protein sequence ID" value="OYD81227.1"/>
    <property type="molecule type" value="Genomic_DNA"/>
</dbReference>
<reference evidence="8 9" key="1">
    <citation type="submission" date="2017-07" db="EMBL/GenBank/DDBJ databases">
        <title>Whole genome sequence of Azospirillum brasilense 2A1, a potential biofertilizer strain.</title>
        <authorList>
            <person name="Fontana C.A."/>
            <person name="Toffoli L.M."/>
            <person name="Salazar S.M."/>
            <person name="Puglisi E."/>
            <person name="Pedraza R."/>
            <person name="Bassi D."/>
            <person name="Cocconcelli P.S."/>
        </authorList>
    </citation>
    <scope>NUCLEOTIDE SEQUENCE [LARGE SCALE GENOMIC DNA]</scope>
    <source>
        <strain evidence="8 9">2A1</strain>
        <plasmid evidence="8">unnamed</plasmid>
    </source>
</reference>
<evidence type="ECO:0000313" key="8">
    <source>
        <dbReference type="EMBL" id="OYD81227.1"/>
    </source>
</evidence>
<evidence type="ECO:0000256" key="4">
    <source>
        <dbReference type="ARBA" id="ARBA00022984"/>
    </source>
</evidence>
<keyword evidence="5" id="KW-0012">Acyltransferase</keyword>
<keyword evidence="8" id="KW-0614">Plasmid</keyword>
<evidence type="ECO:0000256" key="5">
    <source>
        <dbReference type="ARBA" id="ARBA00023315"/>
    </source>
</evidence>
<comment type="similarity">
    <text evidence="1">Belongs to the FemABX family.</text>
</comment>
<dbReference type="PANTHER" id="PTHR36174">
    <property type="entry name" value="LIPID II:GLYCINE GLYCYLTRANSFERASE"/>
    <property type="match status" value="1"/>
</dbReference>
<dbReference type="PROSITE" id="PS51191">
    <property type="entry name" value="FEMABX"/>
    <property type="match status" value="1"/>
</dbReference>
<organism evidence="8 9">
    <name type="scientific">Azospirillum brasilense</name>
    <dbReference type="NCBI Taxonomy" id="192"/>
    <lineage>
        <taxon>Bacteria</taxon>
        <taxon>Pseudomonadati</taxon>
        <taxon>Pseudomonadota</taxon>
        <taxon>Alphaproteobacteria</taxon>
        <taxon>Rhodospirillales</taxon>
        <taxon>Azospirillaceae</taxon>
        <taxon>Azospirillum</taxon>
    </lineage>
</organism>
<dbReference type="InterPro" id="IPR016181">
    <property type="entry name" value="Acyl_CoA_acyltransferase"/>
</dbReference>
<evidence type="ECO:0000313" key="9">
    <source>
        <dbReference type="Proteomes" id="UP000215367"/>
    </source>
</evidence>
<dbReference type="Gene3D" id="3.40.630.30">
    <property type="match status" value="1"/>
</dbReference>
<dbReference type="GO" id="GO:0071555">
    <property type="term" value="P:cell wall organization"/>
    <property type="evidence" value="ECO:0007669"/>
    <property type="project" value="UniProtKB-KW"/>
</dbReference>
<dbReference type="AlphaFoldDB" id="A0A235H6V4"/>
<dbReference type="Pfam" id="PF13480">
    <property type="entry name" value="Acetyltransf_6"/>
    <property type="match status" value="1"/>
</dbReference>
<proteinExistence type="inferred from homology"/>
<keyword evidence="2 8" id="KW-0808">Transferase</keyword>
<comment type="caution">
    <text evidence="8">The sequence shown here is derived from an EMBL/GenBank/DDBJ whole genome shotgun (WGS) entry which is preliminary data.</text>
</comment>
<evidence type="ECO:0000256" key="1">
    <source>
        <dbReference type="ARBA" id="ARBA00009943"/>
    </source>
</evidence>
<feature type="domain" description="BioF2-like acetyltransferase" evidence="7">
    <location>
        <begin position="175"/>
        <end position="310"/>
    </location>
</feature>
<keyword evidence="6" id="KW-0961">Cell wall biogenesis/degradation</keyword>
<name>A0A235H6V4_AZOBR</name>
<geneLocation type="plasmid" evidence="8">
    <name>unnamed</name>
</geneLocation>
<evidence type="ECO:0000256" key="3">
    <source>
        <dbReference type="ARBA" id="ARBA00022960"/>
    </source>
</evidence>
<dbReference type="GO" id="GO:0008360">
    <property type="term" value="P:regulation of cell shape"/>
    <property type="evidence" value="ECO:0007669"/>
    <property type="project" value="UniProtKB-KW"/>
</dbReference>
<dbReference type="GO" id="GO:0016755">
    <property type="term" value="F:aminoacyltransferase activity"/>
    <property type="evidence" value="ECO:0007669"/>
    <property type="project" value="InterPro"/>
</dbReference>
<dbReference type="Proteomes" id="UP000215367">
    <property type="component" value="Unassembled WGS sequence"/>
</dbReference>
<evidence type="ECO:0000256" key="6">
    <source>
        <dbReference type="ARBA" id="ARBA00023316"/>
    </source>
</evidence>
<dbReference type="InterPro" id="IPR003447">
    <property type="entry name" value="FEMABX"/>
</dbReference>
<evidence type="ECO:0000259" key="7">
    <source>
        <dbReference type="Pfam" id="PF13480"/>
    </source>
</evidence>
<accession>A0A235H6V4</accession>
<dbReference type="InterPro" id="IPR050644">
    <property type="entry name" value="PG_Glycine_Bridge_Synth"/>
</dbReference>
<evidence type="ECO:0000256" key="2">
    <source>
        <dbReference type="ARBA" id="ARBA00022679"/>
    </source>
</evidence>
<dbReference type="InterPro" id="IPR038740">
    <property type="entry name" value="BioF2-like_GNAT_dom"/>
</dbReference>
<protein>
    <submittedName>
        <fullName evidence="8">GNAT family N-acetyltransferase</fullName>
    </submittedName>
</protein>
<sequence>MPDLPPVPSPTSSEGAVTILWNEGTVGEWASLFARVPRSTLPQCFAYAGAMGRTHGFVPRLGLIRRDGAPIGMVQLLERRMLRLFHQRQIHRGPLWLDGVEPDLATQEAVFRLLRRACPDNPLNRASLLPELAAGPEAEAMLRRCGFRRFGPGYRTVWLDLSRGEEDLRAAMARDWRQRLKGAEKAGLVIDLDWEAKNLPWLMKQEHEQALTKQFRPMTGTLAVRIRNALLKGGGKGDGVLMVAALEDRSSNAKPAASALFYIHGGSATYQIGWSSESGRKSGAMRLVLWRAALALKGRGVGWLDLGGINPESAPGVTEFKLGTGGQEVESAGLFR</sequence>
<dbReference type="GO" id="GO:0009252">
    <property type="term" value="P:peptidoglycan biosynthetic process"/>
    <property type="evidence" value="ECO:0007669"/>
    <property type="project" value="UniProtKB-KW"/>
</dbReference>
<gene>
    <name evidence="8" type="ORF">CHT98_27405</name>
</gene>
<keyword evidence="4" id="KW-0573">Peptidoglycan synthesis</keyword>
<dbReference type="PANTHER" id="PTHR36174:SF1">
    <property type="entry name" value="LIPID II:GLYCINE GLYCYLTRANSFERASE"/>
    <property type="match status" value="1"/>
</dbReference>
<keyword evidence="3" id="KW-0133">Cell shape</keyword>